<dbReference type="EMBL" id="BMPP01000021">
    <property type="protein sequence ID" value="GGK39837.1"/>
    <property type="molecule type" value="Genomic_DNA"/>
</dbReference>
<name>A0ABQ2F273_9DEIO</name>
<proteinExistence type="predicted"/>
<evidence type="ECO:0000313" key="3">
    <source>
        <dbReference type="Proteomes" id="UP000647587"/>
    </source>
</evidence>
<comment type="caution">
    <text evidence="2">The sequence shown here is derived from an EMBL/GenBank/DDBJ whole genome shotgun (WGS) entry which is preliminary data.</text>
</comment>
<dbReference type="PANTHER" id="PTHR46401:SF2">
    <property type="entry name" value="GLYCOSYLTRANSFERASE WBBK-RELATED"/>
    <property type="match status" value="1"/>
</dbReference>
<dbReference type="SUPFAM" id="SSF53756">
    <property type="entry name" value="UDP-Glycosyltransferase/glycogen phosphorylase"/>
    <property type="match status" value="1"/>
</dbReference>
<gene>
    <name evidence="2" type="ORF">GCM10008955_37060</name>
</gene>
<organism evidence="2 3">
    <name type="scientific">Deinococcus malanensis</name>
    <dbReference type="NCBI Taxonomy" id="1706855"/>
    <lineage>
        <taxon>Bacteria</taxon>
        <taxon>Thermotogati</taxon>
        <taxon>Deinococcota</taxon>
        <taxon>Deinococci</taxon>
        <taxon>Deinococcales</taxon>
        <taxon>Deinococcaceae</taxon>
        <taxon>Deinococcus</taxon>
    </lineage>
</organism>
<keyword evidence="3" id="KW-1185">Reference proteome</keyword>
<keyword evidence="1 2" id="KW-0808">Transferase</keyword>
<protein>
    <submittedName>
        <fullName evidence="2">Glycosyl transferase family 1</fullName>
    </submittedName>
</protein>
<dbReference type="Pfam" id="PF13692">
    <property type="entry name" value="Glyco_trans_1_4"/>
    <property type="match status" value="1"/>
</dbReference>
<dbReference type="RefSeq" id="WP_189011455.1">
    <property type="nucleotide sequence ID" value="NZ_BMPP01000021.1"/>
</dbReference>
<reference evidence="3" key="1">
    <citation type="journal article" date="2019" name="Int. J. Syst. Evol. Microbiol.">
        <title>The Global Catalogue of Microorganisms (GCM) 10K type strain sequencing project: providing services to taxonomists for standard genome sequencing and annotation.</title>
        <authorList>
            <consortium name="The Broad Institute Genomics Platform"/>
            <consortium name="The Broad Institute Genome Sequencing Center for Infectious Disease"/>
            <person name="Wu L."/>
            <person name="Ma J."/>
        </authorList>
    </citation>
    <scope>NUCLEOTIDE SEQUENCE [LARGE SCALE GENOMIC DNA]</scope>
    <source>
        <strain evidence="3">JCM 30331</strain>
    </source>
</reference>
<accession>A0ABQ2F273</accession>
<sequence>MHIALISAYPPSRGSLNEYGYHLTQTFRRKPEVTRLTVLADRIDSPAEPDPFYVRRVWHFNDPRNAALILKELRRLKPDVVLFNLQFASFGDGRVPAALGLITPMLARRSGFPTITLLHNLFETVDLEKAGFGGNKLLDAATRAAGQVFTRALLQSDLLAVTLPRYVEILRTQYGATNVFLAPHGSFEVPEEPVELPEIPTVMAFGKFGTYKRVEELIEAHRVLLQREPRLRLVIAGSDSPNAKGYLQSMSEHYRDIPNITYTGYVAEEDVPVIFRDSTVVAFPYNSTTGSSGVLHQAGQYARASVMPNIGDLRDLIEEEGYCAEYFEVGNATSLAEALWRVLGNPQYAWELGLANHRAAAGLTLDEVTNSYMRHFESLLATQKKP</sequence>
<dbReference type="GO" id="GO:0016740">
    <property type="term" value="F:transferase activity"/>
    <property type="evidence" value="ECO:0007669"/>
    <property type="project" value="UniProtKB-KW"/>
</dbReference>
<dbReference type="Proteomes" id="UP000647587">
    <property type="component" value="Unassembled WGS sequence"/>
</dbReference>
<dbReference type="Gene3D" id="3.40.50.2000">
    <property type="entry name" value="Glycogen Phosphorylase B"/>
    <property type="match status" value="2"/>
</dbReference>
<dbReference type="PANTHER" id="PTHR46401">
    <property type="entry name" value="GLYCOSYLTRANSFERASE WBBK-RELATED"/>
    <property type="match status" value="1"/>
</dbReference>
<evidence type="ECO:0000313" key="2">
    <source>
        <dbReference type="EMBL" id="GGK39837.1"/>
    </source>
</evidence>
<evidence type="ECO:0000256" key="1">
    <source>
        <dbReference type="ARBA" id="ARBA00022679"/>
    </source>
</evidence>